<dbReference type="PROSITE" id="PS01358">
    <property type="entry name" value="ZF_RANBP2_1"/>
    <property type="match status" value="1"/>
</dbReference>
<dbReference type="SUPFAM" id="SSF90209">
    <property type="entry name" value="Ran binding protein zinc finger-like"/>
    <property type="match status" value="1"/>
</dbReference>
<dbReference type="Gene3D" id="4.10.1060.10">
    <property type="entry name" value="Zinc finger, RanBP2-type"/>
    <property type="match status" value="1"/>
</dbReference>
<comment type="caution">
    <text evidence="13">The sequence shown here is derived from an EMBL/GenBank/DDBJ whole genome shotgun (WGS) entry which is preliminary data.</text>
</comment>
<evidence type="ECO:0000259" key="11">
    <source>
        <dbReference type="PROSITE" id="PS50102"/>
    </source>
</evidence>
<dbReference type="Gene3D" id="3.30.70.330">
    <property type="match status" value="1"/>
</dbReference>
<dbReference type="PANTHER" id="PTHR23238">
    <property type="entry name" value="RNA BINDING PROTEIN"/>
    <property type="match status" value="1"/>
</dbReference>
<dbReference type="PROSITE" id="PS50199">
    <property type="entry name" value="ZF_RANBP2_2"/>
    <property type="match status" value="1"/>
</dbReference>
<dbReference type="FunFam" id="3.30.70.330:FF:000574">
    <property type="entry name" value="HIV Tat-specific factor 1"/>
    <property type="match status" value="1"/>
</dbReference>
<reference evidence="13 14" key="1">
    <citation type="journal article" date="2018" name="Sci. Data">
        <title>The draft genome sequence of cork oak.</title>
        <authorList>
            <person name="Ramos A.M."/>
            <person name="Usie A."/>
            <person name="Barbosa P."/>
            <person name="Barros P.M."/>
            <person name="Capote T."/>
            <person name="Chaves I."/>
            <person name="Simoes F."/>
            <person name="Abreu I."/>
            <person name="Carrasquinho I."/>
            <person name="Faro C."/>
            <person name="Guimaraes J.B."/>
            <person name="Mendonca D."/>
            <person name="Nobrega F."/>
            <person name="Rodrigues L."/>
            <person name="Saibo N.J.M."/>
            <person name="Varela M.C."/>
            <person name="Egas C."/>
            <person name="Matos J."/>
            <person name="Miguel C.M."/>
            <person name="Oliveira M.M."/>
            <person name="Ricardo C.P."/>
            <person name="Goncalves S."/>
        </authorList>
    </citation>
    <scope>NUCLEOTIDE SEQUENCE [LARGE SCALE GENOMIC DNA]</scope>
    <source>
        <strain evidence="14">cv. HL8</strain>
    </source>
</reference>
<sequence>MASYLGKGAPSNGSVYVCNLPFGTDESMLAEYFGTIGVIKKDKRTGRPKIWLYHDKVTNEPKGDATVTYEDPHAAVAAVEWFNNKDFHGNTIGVFIAESKSKDEHAYNSVADPSDAGDFGGLEENTGDMNGGGGRGRGRSDASGKAWQQEGDWTCPNTRCGNINWAKRTKCNICNTNKPGHNEGGVRGGRGGGYKELDEEELEETKRRRREAEEDDGEMYDEFGNLKKKFRAKTQQAETGRALPGAGRAGWEVEELGISCVF</sequence>
<organism evidence="13 14">
    <name type="scientific">Quercus suber</name>
    <name type="common">Cork oak</name>
    <dbReference type="NCBI Taxonomy" id="58331"/>
    <lineage>
        <taxon>Eukaryota</taxon>
        <taxon>Viridiplantae</taxon>
        <taxon>Streptophyta</taxon>
        <taxon>Embryophyta</taxon>
        <taxon>Tracheophyta</taxon>
        <taxon>Spermatophyta</taxon>
        <taxon>Magnoliopsida</taxon>
        <taxon>eudicotyledons</taxon>
        <taxon>Gunneridae</taxon>
        <taxon>Pentapetalae</taxon>
        <taxon>rosids</taxon>
        <taxon>fabids</taxon>
        <taxon>Fagales</taxon>
        <taxon>Fagaceae</taxon>
        <taxon>Quercus</taxon>
    </lineage>
</organism>
<feature type="domain" description="RanBP2-type" evidence="12">
    <location>
        <begin position="149"/>
        <end position="180"/>
    </location>
</feature>
<dbReference type="CDD" id="cd12534">
    <property type="entry name" value="RRM_SARFH"/>
    <property type="match status" value="1"/>
</dbReference>
<dbReference type="InterPro" id="IPR000504">
    <property type="entry name" value="RRM_dom"/>
</dbReference>
<evidence type="ECO:0000256" key="9">
    <source>
        <dbReference type="PROSITE-ProRule" id="PRU00322"/>
    </source>
</evidence>
<evidence type="ECO:0000259" key="12">
    <source>
        <dbReference type="PROSITE" id="PS50199"/>
    </source>
</evidence>
<dbReference type="GO" id="GO:0003723">
    <property type="term" value="F:RNA binding"/>
    <property type="evidence" value="ECO:0007669"/>
    <property type="project" value="UniProtKB-UniRule"/>
</dbReference>
<dbReference type="GO" id="GO:0006355">
    <property type="term" value="P:regulation of DNA-templated transcription"/>
    <property type="evidence" value="ECO:0007669"/>
    <property type="project" value="InterPro"/>
</dbReference>
<gene>
    <name evidence="13" type="primary">TAF15_0</name>
    <name evidence="13" type="ORF">CFP56_021333</name>
</gene>
<dbReference type="InterPro" id="IPR012677">
    <property type="entry name" value="Nucleotide-bd_a/b_plait_sf"/>
</dbReference>
<dbReference type="GO" id="GO:0005634">
    <property type="term" value="C:nucleus"/>
    <property type="evidence" value="ECO:0007669"/>
    <property type="project" value="UniProtKB-SubCell"/>
</dbReference>
<keyword evidence="3" id="KW-0479">Metal-binding</keyword>
<evidence type="ECO:0000256" key="2">
    <source>
        <dbReference type="ARBA" id="ARBA00008448"/>
    </source>
</evidence>
<evidence type="ECO:0000256" key="1">
    <source>
        <dbReference type="ARBA" id="ARBA00004123"/>
    </source>
</evidence>
<dbReference type="InterPro" id="IPR034870">
    <property type="entry name" value="TET_fam"/>
</dbReference>
<proteinExistence type="inferred from homology"/>
<accession>A0AAW0KFH8</accession>
<feature type="region of interest" description="Disordered" evidence="10">
    <location>
        <begin position="104"/>
        <end position="153"/>
    </location>
</feature>
<keyword evidence="14" id="KW-1185">Reference proteome</keyword>
<evidence type="ECO:0000256" key="5">
    <source>
        <dbReference type="ARBA" id="ARBA00022833"/>
    </source>
</evidence>
<dbReference type="InterPro" id="IPR035979">
    <property type="entry name" value="RBD_domain_sf"/>
</dbReference>
<evidence type="ECO:0000256" key="6">
    <source>
        <dbReference type="ARBA" id="ARBA00022884"/>
    </source>
</evidence>
<evidence type="ECO:0000256" key="3">
    <source>
        <dbReference type="ARBA" id="ARBA00022723"/>
    </source>
</evidence>
<dbReference type="EMBL" id="PKMF04000330">
    <property type="protein sequence ID" value="KAK7837398.1"/>
    <property type="molecule type" value="Genomic_DNA"/>
</dbReference>
<keyword evidence="6 8" id="KW-0694">RNA-binding</keyword>
<feature type="domain" description="RRM" evidence="11">
    <location>
        <begin position="13"/>
        <end position="99"/>
    </location>
</feature>
<keyword evidence="5" id="KW-0862">Zinc</keyword>
<dbReference type="Proteomes" id="UP000237347">
    <property type="component" value="Unassembled WGS sequence"/>
</dbReference>
<evidence type="ECO:0000256" key="8">
    <source>
        <dbReference type="PROSITE-ProRule" id="PRU00176"/>
    </source>
</evidence>
<feature type="compositionally biased region" description="Gly residues" evidence="10">
    <location>
        <begin position="182"/>
        <end position="194"/>
    </location>
</feature>
<keyword evidence="4 9" id="KW-0863">Zinc-finger</keyword>
<dbReference type="GO" id="GO:0008270">
    <property type="term" value="F:zinc ion binding"/>
    <property type="evidence" value="ECO:0007669"/>
    <property type="project" value="UniProtKB-KW"/>
</dbReference>
<dbReference type="AlphaFoldDB" id="A0AAW0KFH8"/>
<dbReference type="SMART" id="SM00360">
    <property type="entry name" value="RRM"/>
    <property type="match status" value="1"/>
</dbReference>
<dbReference type="InterPro" id="IPR001876">
    <property type="entry name" value="Znf_RanBP2"/>
</dbReference>
<keyword evidence="7" id="KW-0539">Nucleus</keyword>
<comment type="subcellular location">
    <subcellularLocation>
        <location evidence="1">Nucleus</location>
    </subcellularLocation>
</comment>
<evidence type="ECO:0000313" key="14">
    <source>
        <dbReference type="Proteomes" id="UP000237347"/>
    </source>
</evidence>
<dbReference type="InterPro" id="IPR036443">
    <property type="entry name" value="Znf_RanBP2_sf"/>
</dbReference>
<name>A0AAW0KFH8_QUESU</name>
<evidence type="ECO:0000256" key="4">
    <source>
        <dbReference type="ARBA" id="ARBA00022771"/>
    </source>
</evidence>
<comment type="similarity">
    <text evidence="2">Belongs to the RRM TET family.</text>
</comment>
<protein>
    <submittedName>
        <fullName evidence="13">Transcription initiation factor tfiid subunit 15</fullName>
    </submittedName>
</protein>
<evidence type="ECO:0000313" key="13">
    <source>
        <dbReference type="EMBL" id="KAK7837398.1"/>
    </source>
</evidence>
<dbReference type="SMART" id="SM00547">
    <property type="entry name" value="ZnF_RBZ"/>
    <property type="match status" value="1"/>
</dbReference>
<feature type="region of interest" description="Disordered" evidence="10">
    <location>
        <begin position="182"/>
        <end position="225"/>
    </location>
</feature>
<evidence type="ECO:0000256" key="7">
    <source>
        <dbReference type="ARBA" id="ARBA00023242"/>
    </source>
</evidence>
<evidence type="ECO:0000256" key="10">
    <source>
        <dbReference type="SAM" id="MobiDB-lite"/>
    </source>
</evidence>
<dbReference type="Pfam" id="PF00076">
    <property type="entry name" value="RRM_1"/>
    <property type="match status" value="1"/>
</dbReference>
<dbReference type="SUPFAM" id="SSF54928">
    <property type="entry name" value="RNA-binding domain, RBD"/>
    <property type="match status" value="1"/>
</dbReference>
<dbReference type="PROSITE" id="PS50102">
    <property type="entry name" value="RRM"/>
    <property type="match status" value="1"/>
</dbReference>